<dbReference type="EMBL" id="VCHE01000070">
    <property type="protein sequence ID" value="KAB2572819.1"/>
    <property type="molecule type" value="Genomic_DNA"/>
</dbReference>
<accession>A0A5N5D525</accession>
<feature type="compositionally biased region" description="Polar residues" evidence="1">
    <location>
        <begin position="27"/>
        <end position="41"/>
    </location>
</feature>
<sequence>MRLLYPFASLMALANAAGTDSEHGINAPTTPNHDQMSISHDTSYNTPFRVLHTVIGTSTVWLDDSSTELDGSSTKLSDSQTKSSASSTSSSSTASSASIATPSSPTPLSITNMTIYNNDKDNDDDGSKTIDTLCTNPQAKSTNLLTNGNFSLPGLAPWTVTGNLTQLPGSLPSWGIDSVPNSASSLAFLYPSSFDHPDSNDVGSSAAGDTTNAFYANVRRPRRREVTLSQEFTVSDGHHGESSGSTNGLLYFGVKVRASRPKPPATMECDYYFSPGGGAKEQVMALASGTVPVPTVRGSWGEWSVLFDGGSGGRGADARQGVRCRIGVVEGDFDGNEDVTVYLDDAVVAGCS</sequence>
<protein>
    <submittedName>
        <fullName evidence="3">Uncharacterized protein</fullName>
    </submittedName>
</protein>
<dbReference type="Proteomes" id="UP000325902">
    <property type="component" value="Unassembled WGS sequence"/>
</dbReference>
<evidence type="ECO:0000313" key="3">
    <source>
        <dbReference type="EMBL" id="KAB2572819.1"/>
    </source>
</evidence>
<feature type="signal peptide" evidence="2">
    <location>
        <begin position="1"/>
        <end position="16"/>
    </location>
</feature>
<evidence type="ECO:0000313" key="4">
    <source>
        <dbReference type="Proteomes" id="UP000325902"/>
    </source>
</evidence>
<gene>
    <name evidence="3" type="ORF">DBV05_g8487</name>
</gene>
<evidence type="ECO:0000256" key="1">
    <source>
        <dbReference type="SAM" id="MobiDB-lite"/>
    </source>
</evidence>
<proteinExistence type="predicted"/>
<keyword evidence="4" id="KW-1185">Reference proteome</keyword>
<feature type="region of interest" description="Disordered" evidence="1">
    <location>
        <begin position="20"/>
        <end position="41"/>
    </location>
</feature>
<evidence type="ECO:0000256" key="2">
    <source>
        <dbReference type="SAM" id="SignalP"/>
    </source>
</evidence>
<feature type="region of interest" description="Disordered" evidence="1">
    <location>
        <begin position="66"/>
        <end position="131"/>
    </location>
</feature>
<dbReference type="OrthoDB" id="10622467at2759"/>
<reference evidence="3 4" key="1">
    <citation type="journal article" date="2019" name="Sci. Rep.">
        <title>A multi-omics analysis of the grapevine pathogen Lasiodiplodia theobromae reveals that temperature affects the expression of virulence- and pathogenicity-related genes.</title>
        <authorList>
            <person name="Felix C."/>
            <person name="Meneses R."/>
            <person name="Goncalves M.F.M."/>
            <person name="Tilleman L."/>
            <person name="Duarte A.S."/>
            <person name="Jorrin-Novo J.V."/>
            <person name="Van de Peer Y."/>
            <person name="Deforce D."/>
            <person name="Van Nieuwerburgh F."/>
            <person name="Esteves A.C."/>
            <person name="Alves A."/>
        </authorList>
    </citation>
    <scope>NUCLEOTIDE SEQUENCE [LARGE SCALE GENOMIC DNA]</scope>
    <source>
        <strain evidence="3 4">LA-SOL3</strain>
    </source>
</reference>
<keyword evidence="2" id="KW-0732">Signal</keyword>
<dbReference type="AlphaFoldDB" id="A0A5N5D525"/>
<name>A0A5N5D525_9PEZI</name>
<feature type="chain" id="PRO_5024926913" evidence="2">
    <location>
        <begin position="17"/>
        <end position="352"/>
    </location>
</feature>
<organism evidence="3 4">
    <name type="scientific">Lasiodiplodia theobromae</name>
    <dbReference type="NCBI Taxonomy" id="45133"/>
    <lineage>
        <taxon>Eukaryota</taxon>
        <taxon>Fungi</taxon>
        <taxon>Dikarya</taxon>
        <taxon>Ascomycota</taxon>
        <taxon>Pezizomycotina</taxon>
        <taxon>Dothideomycetes</taxon>
        <taxon>Dothideomycetes incertae sedis</taxon>
        <taxon>Botryosphaeriales</taxon>
        <taxon>Botryosphaeriaceae</taxon>
        <taxon>Lasiodiplodia</taxon>
    </lineage>
</organism>
<comment type="caution">
    <text evidence="3">The sequence shown here is derived from an EMBL/GenBank/DDBJ whole genome shotgun (WGS) entry which is preliminary data.</text>
</comment>
<feature type="compositionally biased region" description="Low complexity" evidence="1">
    <location>
        <begin position="77"/>
        <end position="109"/>
    </location>
</feature>